<keyword evidence="6" id="KW-0805">Transcription regulation</keyword>
<dbReference type="Proteomes" id="UP001060164">
    <property type="component" value="Chromosome"/>
</dbReference>
<evidence type="ECO:0000256" key="5">
    <source>
        <dbReference type="ARBA" id="ARBA00023012"/>
    </source>
</evidence>
<keyword evidence="3" id="KW-0963">Cytoplasm</keyword>
<dbReference type="Pfam" id="PF12833">
    <property type="entry name" value="HTH_18"/>
    <property type="match status" value="1"/>
</dbReference>
<protein>
    <recommendedName>
        <fullName evidence="2">Stage 0 sporulation protein A homolog</fullName>
    </recommendedName>
</protein>
<reference evidence="14" key="1">
    <citation type="journal article" date="2022" name="Cell">
        <title>Design, construction, and in vivo augmentation of a complex gut microbiome.</title>
        <authorList>
            <person name="Cheng A.G."/>
            <person name="Ho P.Y."/>
            <person name="Aranda-Diaz A."/>
            <person name="Jain S."/>
            <person name="Yu F.B."/>
            <person name="Meng X."/>
            <person name="Wang M."/>
            <person name="Iakiviak M."/>
            <person name="Nagashima K."/>
            <person name="Zhao A."/>
            <person name="Murugkar P."/>
            <person name="Patil A."/>
            <person name="Atabakhsh K."/>
            <person name="Weakley A."/>
            <person name="Yan J."/>
            <person name="Brumbaugh A.R."/>
            <person name="Higginbottom S."/>
            <person name="Dimas A."/>
            <person name="Shiver A.L."/>
            <person name="Deutschbauer A."/>
            <person name="Neff N."/>
            <person name="Sonnenburg J.L."/>
            <person name="Huang K.C."/>
            <person name="Fischbach M.A."/>
        </authorList>
    </citation>
    <scope>NUCLEOTIDE SEQUENCE</scope>
    <source>
        <strain evidence="14">DSM 19829</strain>
    </source>
</reference>
<keyword evidence="15" id="KW-1185">Reference proteome</keyword>
<feature type="coiled-coil region" evidence="11">
    <location>
        <begin position="110"/>
        <end position="147"/>
    </location>
</feature>
<organism evidence="14 15">
    <name type="scientific">Ruminococcus gauvreauii</name>
    <dbReference type="NCBI Taxonomy" id="438033"/>
    <lineage>
        <taxon>Bacteria</taxon>
        <taxon>Bacillati</taxon>
        <taxon>Bacillota</taxon>
        <taxon>Clostridia</taxon>
        <taxon>Eubacteriales</taxon>
        <taxon>Oscillospiraceae</taxon>
        <taxon>Ruminococcus</taxon>
    </lineage>
</organism>
<evidence type="ECO:0000256" key="4">
    <source>
        <dbReference type="ARBA" id="ARBA00022553"/>
    </source>
</evidence>
<dbReference type="PANTHER" id="PTHR42713">
    <property type="entry name" value="HISTIDINE KINASE-RELATED"/>
    <property type="match status" value="1"/>
</dbReference>
<dbReference type="PROSITE" id="PS01124">
    <property type="entry name" value="HTH_ARAC_FAMILY_2"/>
    <property type="match status" value="1"/>
</dbReference>
<evidence type="ECO:0000256" key="10">
    <source>
        <dbReference type="PROSITE-ProRule" id="PRU00169"/>
    </source>
</evidence>
<dbReference type="Gene3D" id="1.10.10.60">
    <property type="entry name" value="Homeodomain-like"/>
    <property type="match status" value="2"/>
</dbReference>
<evidence type="ECO:0000256" key="6">
    <source>
        <dbReference type="ARBA" id="ARBA00023015"/>
    </source>
</evidence>
<feature type="domain" description="Response regulatory" evidence="13">
    <location>
        <begin position="4"/>
        <end position="121"/>
    </location>
</feature>
<dbReference type="InterPro" id="IPR018060">
    <property type="entry name" value="HTH_AraC"/>
</dbReference>
<evidence type="ECO:0000313" key="14">
    <source>
        <dbReference type="EMBL" id="UWP58245.1"/>
    </source>
</evidence>
<evidence type="ECO:0000259" key="12">
    <source>
        <dbReference type="PROSITE" id="PS01124"/>
    </source>
</evidence>
<evidence type="ECO:0000256" key="11">
    <source>
        <dbReference type="SAM" id="Coils"/>
    </source>
</evidence>
<dbReference type="SMART" id="SM00342">
    <property type="entry name" value="HTH_ARAC"/>
    <property type="match status" value="1"/>
</dbReference>
<proteinExistence type="predicted"/>
<dbReference type="PROSITE" id="PS50110">
    <property type="entry name" value="RESPONSE_REGULATORY"/>
    <property type="match status" value="1"/>
</dbReference>
<dbReference type="CDD" id="cd17536">
    <property type="entry name" value="REC_YesN-like"/>
    <property type="match status" value="1"/>
</dbReference>
<sequence length="540" mass="63279">MGMKVIIVDDEKKICQLIQFLVDWEKMGLEVAGVAYNGIDALRLVEELEPAIIITDIKMPGCDGLELIQQVQQRKQDIHFIIISGYQDFEYARKAIRYGVRDYLSKPVQKDELEETLQRVAAERLENQEHEQNVNILRNKVQQQSTQIKQTFLKNLVSQELDDLQCRDLESINSRYHCRFQPGCFRVLLVKPDFEETEEYDLIYRQITRKVGEISRKEFMEECFEIITYEHDLGTYVLLNYPAEGIHEFRWRLKHIRVNTANLHEIFQDIHVTVGIGREAKELWQIGQSLSDAKSAILNRICLGSDKIIGVDEESEAKVFDPYTLTDGDFKNRFLEMTDMYDLDGIAQQLGILNEVCRSRQECDGNSIYLALKELFGLFVLQLKKNKMMSSEEWMREEFRHVFYRCTSVDEVFEKFLGLISMIIEKEIEQNRMVEIKPIKMVKSYVQNHYAQQIKLEEMSEMAGFNSAYFSTMFKKETGQTLTEYILQVRMEKARELLKNKEIKVNDIPELIGIGDAKYFSKQFKKVSGLTPSQYRKFFG</sequence>
<evidence type="ECO:0000256" key="3">
    <source>
        <dbReference type="ARBA" id="ARBA00022490"/>
    </source>
</evidence>
<evidence type="ECO:0000256" key="1">
    <source>
        <dbReference type="ARBA" id="ARBA00004496"/>
    </source>
</evidence>
<feature type="modified residue" description="4-aspartylphosphate" evidence="10">
    <location>
        <position position="56"/>
    </location>
</feature>
<accession>A0ABY5VCQ0</accession>
<dbReference type="SMART" id="SM00448">
    <property type="entry name" value="REC"/>
    <property type="match status" value="1"/>
</dbReference>
<dbReference type="EMBL" id="CP102290">
    <property type="protein sequence ID" value="UWP58245.1"/>
    <property type="molecule type" value="Genomic_DNA"/>
</dbReference>
<evidence type="ECO:0000256" key="2">
    <source>
        <dbReference type="ARBA" id="ARBA00018672"/>
    </source>
</evidence>
<dbReference type="InterPro" id="IPR051552">
    <property type="entry name" value="HptR"/>
</dbReference>
<keyword evidence="7" id="KW-0238">DNA-binding</keyword>
<evidence type="ECO:0000256" key="8">
    <source>
        <dbReference type="ARBA" id="ARBA00023163"/>
    </source>
</evidence>
<comment type="subcellular location">
    <subcellularLocation>
        <location evidence="1">Cytoplasm</location>
    </subcellularLocation>
</comment>
<evidence type="ECO:0000313" key="15">
    <source>
        <dbReference type="Proteomes" id="UP001060164"/>
    </source>
</evidence>
<dbReference type="InterPro" id="IPR009057">
    <property type="entry name" value="Homeodomain-like_sf"/>
</dbReference>
<dbReference type="RefSeq" id="WP_028529302.1">
    <property type="nucleotide sequence ID" value="NZ_CABLBR010000021.1"/>
</dbReference>
<keyword evidence="11" id="KW-0175">Coiled coil</keyword>
<dbReference type="SUPFAM" id="SSF52172">
    <property type="entry name" value="CheY-like"/>
    <property type="match status" value="1"/>
</dbReference>
<dbReference type="InterPro" id="IPR001789">
    <property type="entry name" value="Sig_transdc_resp-reg_receiver"/>
</dbReference>
<comment type="function">
    <text evidence="9">May play the central regulatory role in sporulation. It may be an element of the effector pathway responsible for the activation of sporulation genes in response to nutritional stress. Spo0A may act in concert with spo0H (a sigma factor) to control the expression of some genes that are critical to the sporulation process.</text>
</comment>
<name>A0ABY5VCQ0_9FIRM</name>
<keyword evidence="5" id="KW-0902">Two-component regulatory system</keyword>
<dbReference type="PANTHER" id="PTHR42713:SF3">
    <property type="entry name" value="TRANSCRIPTIONAL REGULATORY PROTEIN HPTR"/>
    <property type="match status" value="1"/>
</dbReference>
<evidence type="ECO:0000256" key="7">
    <source>
        <dbReference type="ARBA" id="ARBA00023125"/>
    </source>
</evidence>
<evidence type="ECO:0000256" key="9">
    <source>
        <dbReference type="ARBA" id="ARBA00024867"/>
    </source>
</evidence>
<keyword evidence="8" id="KW-0804">Transcription</keyword>
<evidence type="ECO:0000259" key="13">
    <source>
        <dbReference type="PROSITE" id="PS50110"/>
    </source>
</evidence>
<gene>
    <name evidence="14" type="ORF">NQ502_12750</name>
</gene>
<dbReference type="InterPro" id="IPR011006">
    <property type="entry name" value="CheY-like_superfamily"/>
</dbReference>
<dbReference type="Gene3D" id="3.40.50.2300">
    <property type="match status" value="1"/>
</dbReference>
<dbReference type="SUPFAM" id="SSF46689">
    <property type="entry name" value="Homeodomain-like"/>
    <property type="match status" value="2"/>
</dbReference>
<dbReference type="Pfam" id="PF00072">
    <property type="entry name" value="Response_reg"/>
    <property type="match status" value="1"/>
</dbReference>
<keyword evidence="4 10" id="KW-0597">Phosphoprotein</keyword>
<feature type="domain" description="HTH araC/xylS-type" evidence="12">
    <location>
        <begin position="440"/>
        <end position="538"/>
    </location>
</feature>